<dbReference type="Gene3D" id="2.60.40.1080">
    <property type="match status" value="1"/>
</dbReference>
<keyword evidence="2" id="KW-0732">Signal</keyword>
<keyword evidence="5" id="KW-1185">Reference proteome</keyword>
<feature type="chain" id="PRO_5012500146" description="SLH domain-containing protein" evidence="2">
    <location>
        <begin position="32"/>
        <end position="1200"/>
    </location>
</feature>
<evidence type="ECO:0000313" key="5">
    <source>
        <dbReference type="Proteomes" id="UP000183995"/>
    </source>
</evidence>
<evidence type="ECO:0000313" key="4">
    <source>
        <dbReference type="EMBL" id="SHI15051.1"/>
    </source>
</evidence>
<dbReference type="InterPro" id="IPR008964">
    <property type="entry name" value="Invasin/intimin_cell_adhesion"/>
</dbReference>
<sequence length="1200" mass="129063">MKRTKTNKLLAILLVLAMCLSLLPMTMGAGAAADTGSLVKNLKISSQAEKIQVGDTVPLSVEVSPNSADATLKWSSSNTAVASVDASGVVTGKSAGTATITVSAKEGAGGAVTGTCTVTVADDPYSVEVYVPKGVTGEKGLIVYPTLGFDTDNRDTFKAESAITAFSMDTKTDAKYDIYTMTLKRGTYSFRAVDGSGKSLGGGAFKIPAEAGYETYQSHDDTKIYLRLVEAYVAPDDGGSKAAAKDYTVNLMNKIGAVTWGAPYVNAKGYECYPALSYVNGNALLYYAIFAPSQAYASAHDLGYAIWKNYAIQADNSKLDFASELNKTSTFTINAPKGAEAALYTQVLNYNAERIDSVKTTELADGTVDHIFNIARSSDMTYRVSMEGMRTKAGFVNNVSGNSMEVRFDASESPKAQDTSGQTFDESSLLLNINERNKLDLNVGEQFKVRAYRAAWQIIQTITDNIMVEPDFHYNIISGDDVISIDTMDGGNAGGNWAWVTAKKEGVAIVEVSYDALSVNDDGKTMWVTKSDGFYGASDPVRTGVFVVTVGDKYRDVSGVNWDAEYDTCYFLGDTGTMTIEPTGKNAAVNVASVLGGQISAWKQVSGAAGSFDVPIEPGNNIIRIESDGFTDYYVARGARLTAVIDNNVEGRDEIYPGDTVSVSFKGLYMPVPKFAGIYNPGFPSTAYASYEMNGERYFSSGTQYHLIQPEANRIKIEIPETAAGSIALTAGKLSLTSMGSKYGAHRELTDVGVPANFSAANLRMKDIRLPDITIEISQPPEGWDNSKTGQAGANGSEAAGIGKTHIKSYYPTTGLTFDLTSSEIDGYVTMSFEDYGVRLNDADFKTPLGAIISPTQVPYKAGDNIAVVTMRLLDALGIGYKNTGTIQNAFYLSAIQNFKLSDGTEIESFGEFDSGAGSGWMVTFNNWYINSSTSDFKVENGDIIRWQNTCQIGADIGCDWENGSAEITGLRFYNNFGELSQTFNNDVTEYTYTIPSSVKSIQLEAVQENYWASLTCTSNGKTYKPKAPIPVEDGTVIELYCAFSEFAGGIPKDTDSLKLTIKLSDTASAPNVGISRERFVTLLVREALGVDICTADGAMGWAVSAGITDGTSPGQSIDREQFVTMLYRYANQAGMDVSNRVDLSKDYIDIGKVSRWAAGAMSWAVAEGIIDRGTTNMIMPKGMVSAQEAESMLKKFAEL</sequence>
<accession>A0A1M5YSS9</accession>
<dbReference type="SUPFAM" id="SSF49373">
    <property type="entry name" value="Invasin/intimin cell-adhesion fragments"/>
    <property type="match status" value="1"/>
</dbReference>
<dbReference type="SMART" id="SM00635">
    <property type="entry name" value="BID_2"/>
    <property type="match status" value="1"/>
</dbReference>
<reference evidence="4 5" key="1">
    <citation type="submission" date="2016-11" db="EMBL/GenBank/DDBJ databases">
        <authorList>
            <person name="Jaros S."/>
            <person name="Januszkiewicz K."/>
            <person name="Wedrychowicz H."/>
        </authorList>
    </citation>
    <scope>NUCLEOTIDE SEQUENCE [LARGE SCALE GENOMIC DNA]</scope>
    <source>
        <strain evidence="4 5">DSM 10068</strain>
    </source>
</reference>
<feature type="signal peptide" evidence="2">
    <location>
        <begin position="1"/>
        <end position="31"/>
    </location>
</feature>
<keyword evidence="1" id="KW-0677">Repeat</keyword>
<dbReference type="OrthoDB" id="2356646at2"/>
<dbReference type="Proteomes" id="UP000183995">
    <property type="component" value="Unassembled WGS sequence"/>
</dbReference>
<dbReference type="Pfam" id="PF02368">
    <property type="entry name" value="Big_2"/>
    <property type="match status" value="1"/>
</dbReference>
<proteinExistence type="predicted"/>
<gene>
    <name evidence="4" type="ORF">SAMN02745823_02814</name>
</gene>
<evidence type="ECO:0000259" key="3">
    <source>
        <dbReference type="PROSITE" id="PS51272"/>
    </source>
</evidence>
<dbReference type="STRING" id="1123282.SAMN02745823_02814"/>
<dbReference type="EMBL" id="FQXV01000010">
    <property type="protein sequence ID" value="SHI15051.1"/>
    <property type="molecule type" value="Genomic_DNA"/>
</dbReference>
<protein>
    <recommendedName>
        <fullName evidence="3">SLH domain-containing protein</fullName>
    </recommendedName>
</protein>
<dbReference type="InterPro" id="IPR003343">
    <property type="entry name" value="Big_2"/>
</dbReference>
<dbReference type="RefSeq" id="WP_073080208.1">
    <property type="nucleotide sequence ID" value="NZ_FQXV01000010.1"/>
</dbReference>
<evidence type="ECO:0000256" key="1">
    <source>
        <dbReference type="ARBA" id="ARBA00022737"/>
    </source>
</evidence>
<dbReference type="InterPro" id="IPR001119">
    <property type="entry name" value="SLH_dom"/>
</dbReference>
<evidence type="ECO:0000256" key="2">
    <source>
        <dbReference type="SAM" id="SignalP"/>
    </source>
</evidence>
<feature type="domain" description="SLH" evidence="3">
    <location>
        <begin position="1145"/>
        <end position="1200"/>
    </location>
</feature>
<dbReference type="AlphaFoldDB" id="A0A1M5YSS9"/>
<dbReference type="PROSITE" id="PS51272">
    <property type="entry name" value="SLH"/>
    <property type="match status" value="1"/>
</dbReference>
<organism evidence="4 5">
    <name type="scientific">Sporobacter termitidis DSM 10068</name>
    <dbReference type="NCBI Taxonomy" id="1123282"/>
    <lineage>
        <taxon>Bacteria</taxon>
        <taxon>Bacillati</taxon>
        <taxon>Bacillota</taxon>
        <taxon>Clostridia</taxon>
        <taxon>Eubacteriales</taxon>
        <taxon>Oscillospiraceae</taxon>
        <taxon>Sporobacter</taxon>
    </lineage>
</organism>
<name>A0A1M5YSS9_9FIRM</name>